<keyword evidence="3" id="KW-1185">Reference proteome</keyword>
<comment type="caution">
    <text evidence="2">The sequence shown here is derived from an EMBL/GenBank/DDBJ whole genome shotgun (WGS) entry which is preliminary data.</text>
</comment>
<evidence type="ECO:0000313" key="3">
    <source>
        <dbReference type="Proteomes" id="UP001524460"/>
    </source>
</evidence>
<organism evidence="2 3">
    <name type="scientific">Photobacterium pectinilyticum</name>
    <dbReference type="NCBI Taxonomy" id="2906793"/>
    <lineage>
        <taxon>Bacteria</taxon>
        <taxon>Pseudomonadati</taxon>
        <taxon>Pseudomonadota</taxon>
        <taxon>Gammaproteobacteria</taxon>
        <taxon>Vibrionales</taxon>
        <taxon>Vibrionaceae</taxon>
        <taxon>Photobacterium</taxon>
    </lineage>
</organism>
<keyword evidence="1" id="KW-0732">Signal</keyword>
<evidence type="ECO:0000313" key="2">
    <source>
        <dbReference type="EMBL" id="MCQ1059715.1"/>
    </source>
</evidence>
<dbReference type="RefSeq" id="WP_255043807.1">
    <property type="nucleotide sequence ID" value="NZ_JANEYT010000043.1"/>
</dbReference>
<gene>
    <name evidence="2" type="ORF">NHN17_16830</name>
</gene>
<dbReference type="Proteomes" id="UP001524460">
    <property type="component" value="Unassembled WGS sequence"/>
</dbReference>
<name>A0ABT1N4P2_9GAMM</name>
<accession>A0ABT1N4P2</accession>
<proteinExistence type="predicted"/>
<feature type="signal peptide" evidence="1">
    <location>
        <begin position="1"/>
        <end position="17"/>
    </location>
</feature>
<sequence>MKFKRTLLATTVFSALALTGCGSDSGSNEPGPTPSPELTQGQFIDAAVEGLYFESQPSDKSGFTDADGIFEFDADDTVTFYLGGENGLRIGQVSSRAIVSPFEATGNYQKALNLARILQTADETDSNTVITLPESLKSPSADMIAALQNVMLHDLDTADALKTALNISDWISEEDALEHLDNALSGLERGSNEILTEWQKGSGNYLREVSSSLNAKDNADAGKHMFIHADKLLDSEVFEAMETMKTSTYHLSEDQFTVVKGSNDTVQSGTDASYYLACIDEHGIDAAFIGYPQNTCNGDAIDIAKFALNNLYQHSIVDPRKGRC</sequence>
<dbReference type="EMBL" id="JANEYT010000043">
    <property type="protein sequence ID" value="MCQ1059715.1"/>
    <property type="molecule type" value="Genomic_DNA"/>
</dbReference>
<evidence type="ECO:0008006" key="4">
    <source>
        <dbReference type="Google" id="ProtNLM"/>
    </source>
</evidence>
<reference evidence="2 3" key="1">
    <citation type="submission" date="2022-07" db="EMBL/GenBank/DDBJ databases">
        <title>Photobacterium pectinilyticum sp. nov., a marine bacterium isolated from surface seawater of Qingdao offshore.</title>
        <authorList>
            <person name="Wang X."/>
        </authorList>
    </citation>
    <scope>NUCLEOTIDE SEQUENCE [LARGE SCALE GENOMIC DNA]</scope>
    <source>
        <strain evidence="2 3">ZSDE20</strain>
    </source>
</reference>
<feature type="chain" id="PRO_5045208577" description="Serine hydrolase" evidence="1">
    <location>
        <begin position="18"/>
        <end position="324"/>
    </location>
</feature>
<evidence type="ECO:0000256" key="1">
    <source>
        <dbReference type="SAM" id="SignalP"/>
    </source>
</evidence>
<dbReference type="PROSITE" id="PS51257">
    <property type="entry name" value="PROKAR_LIPOPROTEIN"/>
    <property type="match status" value="1"/>
</dbReference>
<protein>
    <recommendedName>
        <fullName evidence="4">Serine hydrolase</fullName>
    </recommendedName>
</protein>